<gene>
    <name evidence="2" type="ORF">H0194_08735</name>
</gene>
<proteinExistence type="predicted"/>
<organism evidence="2 3">
    <name type="scientific">Corynebacterium incognita</name>
    <dbReference type="NCBI Taxonomy" id="2754725"/>
    <lineage>
        <taxon>Bacteria</taxon>
        <taxon>Bacillati</taxon>
        <taxon>Actinomycetota</taxon>
        <taxon>Actinomycetes</taxon>
        <taxon>Mycobacteriales</taxon>
        <taxon>Corynebacteriaceae</taxon>
        <taxon>Corynebacterium</taxon>
    </lineage>
</organism>
<protein>
    <submittedName>
        <fullName evidence="2">Uncharacterized protein</fullName>
    </submittedName>
</protein>
<keyword evidence="3" id="KW-1185">Reference proteome</keyword>
<keyword evidence="1" id="KW-0472">Membrane</keyword>
<keyword evidence="1" id="KW-1133">Transmembrane helix</keyword>
<dbReference type="RefSeq" id="WP_185175516.1">
    <property type="nucleotide sequence ID" value="NZ_CP059404.1"/>
</dbReference>
<dbReference type="Proteomes" id="UP000515743">
    <property type="component" value="Chromosome"/>
</dbReference>
<name>A0A7G7CNH2_9CORY</name>
<dbReference type="EMBL" id="CP059404">
    <property type="protein sequence ID" value="QNE89138.1"/>
    <property type="molecule type" value="Genomic_DNA"/>
</dbReference>
<evidence type="ECO:0000313" key="2">
    <source>
        <dbReference type="EMBL" id="QNE89138.1"/>
    </source>
</evidence>
<evidence type="ECO:0000256" key="1">
    <source>
        <dbReference type="SAM" id="Phobius"/>
    </source>
</evidence>
<reference evidence="2 3" key="1">
    <citation type="submission" date="2020-07" db="EMBL/GenBank/DDBJ databases">
        <title>Complete genome and description of Corynebacterium incognita strain Marseille-Q3630 sp. nov.</title>
        <authorList>
            <person name="Boxberger M."/>
        </authorList>
    </citation>
    <scope>NUCLEOTIDE SEQUENCE [LARGE SCALE GENOMIC DNA]</scope>
    <source>
        <strain evidence="2 3">Marseille-Q3630</strain>
    </source>
</reference>
<sequence>MSEVKSLKVKPLTQGGHVVLAIAVLGLFFLLLLQLGLTRYYNAEQLERLVSGAEAKGEDYSVVIHNRLTGSYSFNAN</sequence>
<dbReference type="KEGG" id="cik:H0194_08735"/>
<evidence type="ECO:0000313" key="3">
    <source>
        <dbReference type="Proteomes" id="UP000515743"/>
    </source>
</evidence>
<dbReference type="AlphaFoldDB" id="A0A7G7CNH2"/>
<feature type="transmembrane region" description="Helical" evidence="1">
    <location>
        <begin position="12"/>
        <end position="33"/>
    </location>
</feature>
<keyword evidence="1" id="KW-0812">Transmembrane</keyword>
<accession>A0A7G7CNH2</accession>